<evidence type="ECO:0000256" key="4">
    <source>
        <dbReference type="ARBA" id="ARBA00022692"/>
    </source>
</evidence>
<evidence type="ECO:0000256" key="6">
    <source>
        <dbReference type="ARBA" id="ARBA00023136"/>
    </source>
</evidence>
<evidence type="ECO:0000256" key="2">
    <source>
        <dbReference type="ARBA" id="ARBA00007928"/>
    </source>
</evidence>
<dbReference type="PIRSF" id="PIRSF006324">
    <property type="entry name" value="LeuE"/>
    <property type="match status" value="1"/>
</dbReference>
<protein>
    <recommendedName>
        <fullName evidence="10">Amino acid transporter</fullName>
    </recommendedName>
</protein>
<feature type="transmembrane region" description="Helical" evidence="7">
    <location>
        <begin position="71"/>
        <end position="88"/>
    </location>
</feature>
<keyword evidence="4 7" id="KW-0812">Transmembrane</keyword>
<dbReference type="EMBL" id="CGIG01000001">
    <property type="protein sequence ID" value="CPR14278.1"/>
    <property type="molecule type" value="Genomic_DNA"/>
</dbReference>
<organism evidence="8 9">
    <name type="scientific">Brenneria goodwinii</name>
    <dbReference type="NCBI Taxonomy" id="1109412"/>
    <lineage>
        <taxon>Bacteria</taxon>
        <taxon>Pseudomonadati</taxon>
        <taxon>Pseudomonadota</taxon>
        <taxon>Gammaproteobacteria</taxon>
        <taxon>Enterobacterales</taxon>
        <taxon>Pectobacteriaceae</taxon>
        <taxon>Brenneria</taxon>
    </lineage>
</organism>
<dbReference type="Proteomes" id="UP000044377">
    <property type="component" value="Unassembled WGS sequence"/>
</dbReference>
<feature type="transmembrane region" description="Helical" evidence="7">
    <location>
        <begin position="187"/>
        <end position="205"/>
    </location>
</feature>
<reference evidence="9" key="1">
    <citation type="submission" date="2015-01" db="EMBL/GenBank/DDBJ databases">
        <authorList>
            <person name="Paterson Steve"/>
        </authorList>
    </citation>
    <scope>NUCLEOTIDE SEQUENCE [LARGE SCALE GENOMIC DNA]</scope>
    <source>
        <strain evidence="9">OBR1</strain>
    </source>
</reference>
<feature type="transmembrane region" description="Helical" evidence="7">
    <location>
        <begin position="119"/>
        <end position="140"/>
    </location>
</feature>
<dbReference type="GO" id="GO:0005886">
    <property type="term" value="C:plasma membrane"/>
    <property type="evidence" value="ECO:0007669"/>
    <property type="project" value="UniProtKB-SubCell"/>
</dbReference>
<dbReference type="OrthoDB" id="9804822at2"/>
<dbReference type="PANTHER" id="PTHR30086">
    <property type="entry name" value="ARGININE EXPORTER PROTEIN ARGO"/>
    <property type="match status" value="1"/>
</dbReference>
<keyword evidence="5 7" id="KW-1133">Transmembrane helix</keyword>
<evidence type="ECO:0000313" key="8">
    <source>
        <dbReference type="EMBL" id="CPR14278.1"/>
    </source>
</evidence>
<gene>
    <name evidence="8" type="ORF">BN1221_00685</name>
</gene>
<dbReference type="PANTHER" id="PTHR30086:SF14">
    <property type="entry name" value="HOMOSERINE_HOMOSERINE LACTONE EFFLUX PROTEIN"/>
    <property type="match status" value="1"/>
</dbReference>
<keyword evidence="3" id="KW-1003">Cell membrane</keyword>
<evidence type="ECO:0000256" key="5">
    <source>
        <dbReference type="ARBA" id="ARBA00022989"/>
    </source>
</evidence>
<feature type="transmembrane region" description="Helical" evidence="7">
    <location>
        <begin position="39"/>
        <end position="65"/>
    </location>
</feature>
<evidence type="ECO:0000256" key="3">
    <source>
        <dbReference type="ARBA" id="ARBA00022475"/>
    </source>
</evidence>
<comment type="similarity">
    <text evidence="2">Belongs to the Rht family.</text>
</comment>
<feature type="transmembrane region" description="Helical" evidence="7">
    <location>
        <begin position="6"/>
        <end position="27"/>
    </location>
</feature>
<evidence type="ECO:0000256" key="1">
    <source>
        <dbReference type="ARBA" id="ARBA00004651"/>
    </source>
</evidence>
<feature type="transmembrane region" description="Helical" evidence="7">
    <location>
        <begin position="146"/>
        <end position="167"/>
    </location>
</feature>
<comment type="subcellular location">
    <subcellularLocation>
        <location evidence="1">Cell membrane</location>
        <topology evidence="1">Multi-pass membrane protein</topology>
    </subcellularLocation>
</comment>
<dbReference type="AlphaFoldDB" id="A0A0G4JQW1"/>
<dbReference type="Pfam" id="PF01810">
    <property type="entry name" value="LysE"/>
    <property type="match status" value="1"/>
</dbReference>
<dbReference type="RefSeq" id="WP_048636127.1">
    <property type="nucleotide sequence ID" value="NZ_CGIG01000001.1"/>
</dbReference>
<accession>A0A0G4JQW1</accession>
<name>A0A0G4JQW1_9GAMM</name>
<dbReference type="STRING" id="1109412.BN1221_00685"/>
<proteinExistence type="inferred from homology"/>
<sequence length="208" mass="22074">MSFSLWLAYTGIISALIAIPGPSALLCMSHGLRYGHTRATATVLGGAIAALTLMACSALGLGAILAASTTAFIALKIVGAIYLIWLGITSWRSSAMNQTEPGAQDAPSTGWLSLFRKGYLVGISNPKDLLFFAALFPHFIDTAAPHLLQFVILAATWLVIDCSMMFIYACTGRRLSALFANPRRIKLFNRSTGGIFILAGTTLAASTK</sequence>
<evidence type="ECO:0008006" key="10">
    <source>
        <dbReference type="Google" id="ProtNLM"/>
    </source>
</evidence>
<dbReference type="GO" id="GO:0042970">
    <property type="term" value="F:homoserine transmembrane transporter activity"/>
    <property type="evidence" value="ECO:0007669"/>
    <property type="project" value="TreeGrafter"/>
</dbReference>
<evidence type="ECO:0000313" key="9">
    <source>
        <dbReference type="Proteomes" id="UP000044377"/>
    </source>
</evidence>
<keyword evidence="6 7" id="KW-0472">Membrane</keyword>
<evidence type="ECO:0000256" key="7">
    <source>
        <dbReference type="SAM" id="Phobius"/>
    </source>
</evidence>
<keyword evidence="9" id="KW-1185">Reference proteome</keyword>
<dbReference type="InterPro" id="IPR001123">
    <property type="entry name" value="LeuE-type"/>
</dbReference>